<evidence type="ECO:0000259" key="8">
    <source>
        <dbReference type="Pfam" id="PF12704"/>
    </source>
</evidence>
<evidence type="ECO:0000313" key="10">
    <source>
        <dbReference type="Proteomes" id="UP000283523"/>
    </source>
</evidence>
<dbReference type="EMBL" id="QXED01000004">
    <property type="protein sequence ID" value="RIV22442.1"/>
    <property type="molecule type" value="Genomic_DNA"/>
</dbReference>
<name>A0A418M8M2_9BACT</name>
<evidence type="ECO:0000259" key="7">
    <source>
        <dbReference type="Pfam" id="PF02687"/>
    </source>
</evidence>
<feature type="transmembrane region" description="Helical" evidence="6">
    <location>
        <begin position="329"/>
        <end position="351"/>
    </location>
</feature>
<feature type="domain" description="ABC3 transporter permease C-terminal" evidence="7">
    <location>
        <begin position="288"/>
        <end position="410"/>
    </location>
</feature>
<feature type="transmembrane region" description="Helical" evidence="6">
    <location>
        <begin position="729"/>
        <end position="749"/>
    </location>
</feature>
<proteinExistence type="predicted"/>
<dbReference type="InterPro" id="IPR003838">
    <property type="entry name" value="ABC3_permease_C"/>
</dbReference>
<evidence type="ECO:0000256" key="4">
    <source>
        <dbReference type="ARBA" id="ARBA00022989"/>
    </source>
</evidence>
<dbReference type="PANTHER" id="PTHR30572:SF18">
    <property type="entry name" value="ABC-TYPE MACROLIDE FAMILY EXPORT SYSTEM PERMEASE COMPONENT 2"/>
    <property type="match status" value="1"/>
</dbReference>
<dbReference type="GO" id="GO:0022857">
    <property type="term" value="F:transmembrane transporter activity"/>
    <property type="evidence" value="ECO:0007669"/>
    <property type="project" value="TreeGrafter"/>
</dbReference>
<feature type="transmembrane region" description="Helical" evidence="6">
    <location>
        <begin position="761"/>
        <end position="782"/>
    </location>
</feature>
<evidence type="ECO:0000256" key="5">
    <source>
        <dbReference type="ARBA" id="ARBA00023136"/>
    </source>
</evidence>
<feature type="domain" description="MacB-like periplasmic core" evidence="8">
    <location>
        <begin position="20"/>
        <end position="244"/>
    </location>
</feature>
<dbReference type="Proteomes" id="UP000283523">
    <property type="component" value="Unassembled WGS sequence"/>
</dbReference>
<evidence type="ECO:0000256" key="6">
    <source>
        <dbReference type="SAM" id="Phobius"/>
    </source>
</evidence>
<comment type="caution">
    <text evidence="9">The sequence shown here is derived from an EMBL/GenBank/DDBJ whole genome shotgun (WGS) entry which is preliminary data.</text>
</comment>
<gene>
    <name evidence="9" type="ORF">DYU11_15615</name>
</gene>
<comment type="subcellular location">
    <subcellularLocation>
        <location evidence="1">Cell membrane</location>
        <topology evidence="1">Multi-pass membrane protein</topology>
    </subcellularLocation>
</comment>
<dbReference type="OrthoDB" id="5933722at2"/>
<feature type="transmembrane region" description="Helical" evidence="6">
    <location>
        <begin position="20"/>
        <end position="45"/>
    </location>
</feature>
<sequence>MLTNYLTVSLRNLWRNKTISAISIVGLSVGLASGFVLFLLVNYMFSFDRYHPHMDRSYWIVTDVKHERTMETDAAPRPLAEVLRRKYAFVESAVRLETFFGRTISVPDGRGRFTKKFNEARNLCYTEAQYFDLFGVEWVSGDPKTALAAPNTIVISERYAQKYFDNAPAMGRTLRLDNRINLTVTGVIKNPPPNTQLRYDAFVSYATIPVLESKQALDDWQGLQAMCFVLLRDGVPAQQLNNAIPGIRRTYYSPKDAAIFDFHVLPLEDLNHKRSGMAPRPILYALIAVGLLLVMAACINFINLATAQALKRSKEVGVRKAVGSTRWQLIMQFLTETTLLTLSAVVLALLLTQLCMPLVNQTLAEQVEKLNPAISILDLAKPKPILWFLGLITSVVLLAGLYPAFIQAGFNPTLALKGKLTAHQIGGLSIRRALIVVQFTLSQFFVLSILVIMTQLRHMQQIDWGFKKESILAVWLPRDGLAQPNVLRDRWLQVAGVEQVAFCSDLPASPYNRPSPFSYHTHTQPETFDTRVRAVDENYVPTFNLPLVAGRNVRVQDTTSREVLVNETMVRRLGVASAQEVIGKRMNVKDADRVIVGVVKDFRNGDTRAPVLPITLIHDLAHCQMAALAITPMHTETVGKAVEGTWNELLPEDVFRSSFVSDLINSFYEMERLLAGLVQALSIIAILIGCLGLYGLVTFMAESKTKEIGVRKILGANTSQLLWLFGREFGKLLVIGFLIAAPLGSWLMSSWLQSYTYHIKLGWWLFASTIGLTALTTLLTVAHQALKAAVANPINSLQTD</sequence>
<reference evidence="9 10" key="1">
    <citation type="submission" date="2018-08" db="EMBL/GenBank/DDBJ databases">
        <title>Fibrisoma montanum sp. nov., isolated from Danxia mountain soil.</title>
        <authorList>
            <person name="Huang Y."/>
        </authorList>
    </citation>
    <scope>NUCLEOTIDE SEQUENCE [LARGE SCALE GENOMIC DNA]</scope>
    <source>
        <strain evidence="9 10">HYT19</strain>
    </source>
</reference>
<dbReference type="RefSeq" id="WP_119668627.1">
    <property type="nucleotide sequence ID" value="NZ_QXED01000004.1"/>
</dbReference>
<keyword evidence="3 6" id="KW-0812">Transmembrane</keyword>
<dbReference type="Pfam" id="PF12704">
    <property type="entry name" value="MacB_PCD"/>
    <property type="match status" value="2"/>
</dbReference>
<feature type="transmembrane region" description="Helical" evidence="6">
    <location>
        <begin position="430"/>
        <end position="452"/>
    </location>
</feature>
<feature type="domain" description="MacB-like periplasmic core" evidence="8">
    <location>
        <begin position="509"/>
        <end position="614"/>
    </location>
</feature>
<protein>
    <submittedName>
        <fullName evidence="9">ABC transporter permease</fullName>
    </submittedName>
</protein>
<feature type="transmembrane region" description="Helical" evidence="6">
    <location>
        <begin position="673"/>
        <end position="697"/>
    </location>
</feature>
<feature type="domain" description="ABC3 transporter permease C-terminal" evidence="7">
    <location>
        <begin position="681"/>
        <end position="792"/>
    </location>
</feature>
<keyword evidence="10" id="KW-1185">Reference proteome</keyword>
<feature type="transmembrane region" description="Helical" evidence="6">
    <location>
        <begin position="385"/>
        <end position="410"/>
    </location>
</feature>
<organism evidence="9 10">
    <name type="scientific">Fibrisoma montanum</name>
    <dbReference type="NCBI Taxonomy" id="2305895"/>
    <lineage>
        <taxon>Bacteria</taxon>
        <taxon>Pseudomonadati</taxon>
        <taxon>Bacteroidota</taxon>
        <taxon>Cytophagia</taxon>
        <taxon>Cytophagales</taxon>
        <taxon>Spirosomataceae</taxon>
        <taxon>Fibrisoma</taxon>
    </lineage>
</organism>
<evidence type="ECO:0000256" key="1">
    <source>
        <dbReference type="ARBA" id="ARBA00004651"/>
    </source>
</evidence>
<dbReference type="InterPro" id="IPR050250">
    <property type="entry name" value="Macrolide_Exporter_MacB"/>
</dbReference>
<keyword evidence="5 6" id="KW-0472">Membrane</keyword>
<dbReference type="PANTHER" id="PTHR30572">
    <property type="entry name" value="MEMBRANE COMPONENT OF TRANSPORTER-RELATED"/>
    <property type="match status" value="1"/>
</dbReference>
<dbReference type="InterPro" id="IPR025857">
    <property type="entry name" value="MacB_PCD"/>
</dbReference>
<evidence type="ECO:0000256" key="2">
    <source>
        <dbReference type="ARBA" id="ARBA00022475"/>
    </source>
</evidence>
<dbReference type="Pfam" id="PF02687">
    <property type="entry name" value="FtsX"/>
    <property type="match status" value="2"/>
</dbReference>
<dbReference type="AlphaFoldDB" id="A0A418M8M2"/>
<accession>A0A418M8M2</accession>
<keyword evidence="4 6" id="KW-1133">Transmembrane helix</keyword>
<keyword evidence="2" id="KW-1003">Cell membrane</keyword>
<dbReference type="GO" id="GO:0005886">
    <property type="term" value="C:plasma membrane"/>
    <property type="evidence" value="ECO:0007669"/>
    <property type="project" value="UniProtKB-SubCell"/>
</dbReference>
<evidence type="ECO:0000313" key="9">
    <source>
        <dbReference type="EMBL" id="RIV22442.1"/>
    </source>
</evidence>
<evidence type="ECO:0000256" key="3">
    <source>
        <dbReference type="ARBA" id="ARBA00022692"/>
    </source>
</evidence>
<feature type="transmembrane region" description="Helical" evidence="6">
    <location>
        <begin position="282"/>
        <end position="309"/>
    </location>
</feature>